<keyword evidence="3" id="KW-1185">Reference proteome</keyword>
<dbReference type="AlphaFoldDB" id="A0A8H3Z548"/>
<organism evidence="2 3">
    <name type="scientific">Venturia inaequalis</name>
    <name type="common">Apple scab fungus</name>
    <dbReference type="NCBI Taxonomy" id="5025"/>
    <lineage>
        <taxon>Eukaryota</taxon>
        <taxon>Fungi</taxon>
        <taxon>Dikarya</taxon>
        <taxon>Ascomycota</taxon>
        <taxon>Pezizomycotina</taxon>
        <taxon>Dothideomycetes</taxon>
        <taxon>Pleosporomycetidae</taxon>
        <taxon>Venturiales</taxon>
        <taxon>Venturiaceae</taxon>
        <taxon>Venturia</taxon>
    </lineage>
</organism>
<dbReference type="Proteomes" id="UP000490939">
    <property type="component" value="Unassembled WGS sequence"/>
</dbReference>
<dbReference type="EMBL" id="WNWR01000261">
    <property type="protein sequence ID" value="KAE9986335.1"/>
    <property type="molecule type" value="Genomic_DNA"/>
</dbReference>
<gene>
    <name evidence="2" type="ORF">EG327_004382</name>
</gene>
<accession>A0A8H3Z548</accession>
<sequence>MKRDSTEAAIQDETERDGSVKAPRLTASSRVPIDGHLIPNSAIPEQFRTRQPPNLPEEEDSEKDEGEISEDEDTKKAYQAEEKKRVIRTQLETIARALYPHATTSDRFEAERVAVALGKKFFTGSYDPEKRLIRGPLRRKVQNGLGRYRQKFPRPKPPKRIHSSKGSSGRFGKSTKIVGQSKGEEENGTSEDKIEHDQPKRVDETEPEVEVEYEDEDEDDYYDFEADFFAAINESDEPDDYDSDDPNNWSEAE</sequence>
<comment type="caution">
    <text evidence="2">The sequence shown here is derived from an EMBL/GenBank/DDBJ whole genome shotgun (WGS) entry which is preliminary data.</text>
</comment>
<evidence type="ECO:0000256" key="1">
    <source>
        <dbReference type="SAM" id="MobiDB-lite"/>
    </source>
</evidence>
<evidence type="ECO:0000313" key="3">
    <source>
        <dbReference type="Proteomes" id="UP000490939"/>
    </source>
</evidence>
<feature type="compositionally biased region" description="Acidic residues" evidence="1">
    <location>
        <begin position="234"/>
        <end position="245"/>
    </location>
</feature>
<name>A0A8H3Z548_VENIN</name>
<feature type="region of interest" description="Disordered" evidence="1">
    <location>
        <begin position="132"/>
        <end position="253"/>
    </location>
</feature>
<feature type="compositionally biased region" description="Low complexity" evidence="1">
    <location>
        <begin position="164"/>
        <end position="176"/>
    </location>
</feature>
<proteinExistence type="predicted"/>
<evidence type="ECO:0000313" key="2">
    <source>
        <dbReference type="EMBL" id="KAE9986335.1"/>
    </source>
</evidence>
<feature type="compositionally biased region" description="Acidic residues" evidence="1">
    <location>
        <begin position="205"/>
        <end position="226"/>
    </location>
</feature>
<protein>
    <submittedName>
        <fullName evidence="2">Uncharacterized protein</fullName>
    </submittedName>
</protein>
<feature type="region of interest" description="Disordered" evidence="1">
    <location>
        <begin position="1"/>
        <end position="83"/>
    </location>
</feature>
<feature type="compositionally biased region" description="Basic and acidic residues" evidence="1">
    <location>
        <begin position="182"/>
        <end position="204"/>
    </location>
</feature>
<reference evidence="2 3" key="1">
    <citation type="submission" date="2019-07" db="EMBL/GenBank/DDBJ databases">
        <title>Venturia inaequalis Genome Resource.</title>
        <authorList>
            <person name="Lichtner F.J."/>
        </authorList>
    </citation>
    <scope>NUCLEOTIDE SEQUENCE [LARGE SCALE GENOMIC DNA]</scope>
    <source>
        <strain evidence="2 3">DMI_063113</strain>
    </source>
</reference>
<feature type="compositionally biased region" description="Basic residues" evidence="1">
    <location>
        <begin position="148"/>
        <end position="163"/>
    </location>
</feature>
<feature type="compositionally biased region" description="Acidic residues" evidence="1">
    <location>
        <begin position="56"/>
        <end position="72"/>
    </location>
</feature>
<feature type="compositionally biased region" description="Basic and acidic residues" evidence="1">
    <location>
        <begin position="73"/>
        <end position="83"/>
    </location>
</feature>